<dbReference type="Pfam" id="PF00072">
    <property type="entry name" value="Response_reg"/>
    <property type="match status" value="1"/>
</dbReference>
<dbReference type="InterPro" id="IPR001789">
    <property type="entry name" value="Sig_transdc_resp-reg_receiver"/>
</dbReference>
<dbReference type="PANTHER" id="PTHR44591">
    <property type="entry name" value="STRESS RESPONSE REGULATOR PROTEIN 1"/>
    <property type="match status" value="1"/>
</dbReference>
<dbReference type="SMART" id="SM00448">
    <property type="entry name" value="REC"/>
    <property type="match status" value="1"/>
</dbReference>
<evidence type="ECO:0000313" key="5">
    <source>
        <dbReference type="Proteomes" id="UP000233517"/>
    </source>
</evidence>
<keyword evidence="1 2" id="KW-0597">Phosphoprotein</keyword>
<evidence type="ECO:0000256" key="2">
    <source>
        <dbReference type="PROSITE-ProRule" id="PRU00169"/>
    </source>
</evidence>
<reference evidence="4 5" key="1">
    <citation type="journal article" date="2017" name="ISME J.">
        <title>Potential for microbial H2 and metal transformations associated with novel bacteria and archaea in deep terrestrial subsurface sediments.</title>
        <authorList>
            <person name="Hernsdorf A.W."/>
            <person name="Amano Y."/>
            <person name="Miyakawa K."/>
            <person name="Ise K."/>
            <person name="Suzuki Y."/>
            <person name="Anantharaman K."/>
            <person name="Probst A."/>
            <person name="Burstein D."/>
            <person name="Thomas B.C."/>
            <person name="Banfield J.F."/>
        </authorList>
    </citation>
    <scope>NUCLEOTIDE SEQUENCE [LARGE SCALE GENOMIC DNA]</scope>
    <source>
        <strain evidence="4">HGW-Falkowbacteria-1</strain>
    </source>
</reference>
<dbReference type="PANTHER" id="PTHR44591:SF3">
    <property type="entry name" value="RESPONSE REGULATORY DOMAIN-CONTAINING PROTEIN"/>
    <property type="match status" value="1"/>
</dbReference>
<comment type="caution">
    <text evidence="4">The sequence shown here is derived from an EMBL/GenBank/DDBJ whole genome shotgun (WGS) entry which is preliminary data.</text>
</comment>
<feature type="domain" description="Response regulatory" evidence="3">
    <location>
        <begin position="2"/>
        <end position="127"/>
    </location>
</feature>
<evidence type="ECO:0000313" key="4">
    <source>
        <dbReference type="EMBL" id="PKM91749.1"/>
    </source>
</evidence>
<gene>
    <name evidence="4" type="ORF">CVU82_00900</name>
</gene>
<dbReference type="AlphaFoldDB" id="A0A2N2EAN6"/>
<protein>
    <recommendedName>
        <fullName evidence="3">Response regulatory domain-containing protein</fullName>
    </recommendedName>
</protein>
<evidence type="ECO:0000259" key="3">
    <source>
        <dbReference type="PROSITE" id="PS50110"/>
    </source>
</evidence>
<dbReference type="InterPro" id="IPR050595">
    <property type="entry name" value="Bact_response_regulator"/>
</dbReference>
<dbReference type="Gene3D" id="3.40.50.2300">
    <property type="match status" value="1"/>
</dbReference>
<dbReference type="GO" id="GO:0000160">
    <property type="term" value="P:phosphorelay signal transduction system"/>
    <property type="evidence" value="ECO:0007669"/>
    <property type="project" value="InterPro"/>
</dbReference>
<dbReference type="InterPro" id="IPR011006">
    <property type="entry name" value="CheY-like_superfamily"/>
</dbReference>
<proteinExistence type="predicted"/>
<feature type="modified residue" description="4-aspartylphosphate" evidence="2">
    <location>
        <position position="53"/>
    </location>
</feature>
<organism evidence="4 5">
    <name type="scientific">Candidatus Falkowbacteria bacterium HGW-Falkowbacteria-1</name>
    <dbReference type="NCBI Taxonomy" id="2013768"/>
    <lineage>
        <taxon>Bacteria</taxon>
        <taxon>Candidatus Falkowiibacteriota</taxon>
    </lineage>
</organism>
<dbReference type="Proteomes" id="UP000233517">
    <property type="component" value="Unassembled WGS sequence"/>
</dbReference>
<dbReference type="PROSITE" id="PS50110">
    <property type="entry name" value="RESPONSE_REGULATORY"/>
    <property type="match status" value="1"/>
</dbReference>
<sequence>MKILIIDNDVSTTTTLVALLMSQEAFQIDVAHGGQEGLNKMTANPDYDLILLDIMMPNVSGLDVCKAMVKDPSLKSIPVLLMSSALPIPPEEFHKTLEKFSESSLIKGVLEKPFVIDDLIAQIHKVARK</sequence>
<name>A0A2N2EAN6_9BACT</name>
<dbReference type="SUPFAM" id="SSF52172">
    <property type="entry name" value="CheY-like"/>
    <property type="match status" value="1"/>
</dbReference>
<dbReference type="EMBL" id="PHAI01000001">
    <property type="protein sequence ID" value="PKM91749.1"/>
    <property type="molecule type" value="Genomic_DNA"/>
</dbReference>
<evidence type="ECO:0000256" key="1">
    <source>
        <dbReference type="ARBA" id="ARBA00022553"/>
    </source>
</evidence>
<accession>A0A2N2EAN6</accession>